<evidence type="ECO:0000313" key="6">
    <source>
        <dbReference type="Proteomes" id="UP001317259"/>
    </source>
</evidence>
<dbReference type="InterPro" id="IPR050679">
    <property type="entry name" value="Bact_HTH_transcr_reg"/>
</dbReference>
<gene>
    <name evidence="5" type="ORF">MF672_045630</name>
</gene>
<accession>A0ABT0GAC5</accession>
<sequence>MLDPACELVAPPVKLFAVDQDRPLWQRIVAELREKIATGELAPGARLPSRPEIMRAYAVSDAVAKQVARVLIQEGLAEAHSGSGTYVREHRDPQKMVRAWHRSAPFDPTVDPEKRELTWEYRSRTVQAPADVRRRLLMPEPHGDEEDAVRTDYVRKANGEPVELSTSYEPLSLTRGTPIVLPQDGLLAGRGVAARMVSIGVVIDDWQEEVGVRIGTAEECAALRRPPGSYVLTIGRTHYAQDRPVETSDIVLPAERFLLVYGGKMPSPGGDGHPPTGRRAP</sequence>
<dbReference type="SUPFAM" id="SSF46785">
    <property type="entry name" value="Winged helix' DNA-binding domain"/>
    <property type="match status" value="1"/>
</dbReference>
<dbReference type="Gene3D" id="1.10.10.10">
    <property type="entry name" value="Winged helix-like DNA-binding domain superfamily/Winged helix DNA-binding domain"/>
    <property type="match status" value="1"/>
</dbReference>
<dbReference type="InterPro" id="IPR036388">
    <property type="entry name" value="WH-like_DNA-bd_sf"/>
</dbReference>
<dbReference type="InterPro" id="IPR011663">
    <property type="entry name" value="UTRA"/>
</dbReference>
<keyword evidence="1" id="KW-0805">Transcription regulation</keyword>
<dbReference type="Pfam" id="PF07702">
    <property type="entry name" value="UTRA"/>
    <property type="match status" value="1"/>
</dbReference>
<organism evidence="5 6">
    <name type="scientific">Actinomadura luzonensis</name>
    <dbReference type="NCBI Taxonomy" id="2805427"/>
    <lineage>
        <taxon>Bacteria</taxon>
        <taxon>Bacillati</taxon>
        <taxon>Actinomycetota</taxon>
        <taxon>Actinomycetes</taxon>
        <taxon>Streptosporangiales</taxon>
        <taxon>Thermomonosporaceae</taxon>
        <taxon>Actinomadura</taxon>
    </lineage>
</organism>
<dbReference type="SMART" id="SM00866">
    <property type="entry name" value="UTRA"/>
    <property type="match status" value="1"/>
</dbReference>
<dbReference type="RefSeq" id="WP_242374680.1">
    <property type="nucleotide sequence ID" value="NZ_JAKRKC020000003.1"/>
</dbReference>
<evidence type="ECO:0000256" key="3">
    <source>
        <dbReference type="ARBA" id="ARBA00023163"/>
    </source>
</evidence>
<dbReference type="Proteomes" id="UP001317259">
    <property type="component" value="Unassembled WGS sequence"/>
</dbReference>
<dbReference type="PROSITE" id="PS50949">
    <property type="entry name" value="HTH_GNTR"/>
    <property type="match status" value="1"/>
</dbReference>
<comment type="caution">
    <text evidence="5">The sequence shown here is derived from an EMBL/GenBank/DDBJ whole genome shotgun (WGS) entry which is preliminary data.</text>
</comment>
<keyword evidence="3" id="KW-0804">Transcription</keyword>
<dbReference type="PANTHER" id="PTHR44846">
    <property type="entry name" value="MANNOSYL-D-GLYCERATE TRANSPORT/METABOLISM SYSTEM REPRESSOR MNGR-RELATED"/>
    <property type="match status" value="1"/>
</dbReference>
<reference evidence="5 6" key="1">
    <citation type="submission" date="2022-04" db="EMBL/GenBank/DDBJ databases">
        <title>Genome draft of Actinomadura sp. ATCC 31491.</title>
        <authorList>
            <person name="Shi X."/>
            <person name="Du Y."/>
        </authorList>
    </citation>
    <scope>NUCLEOTIDE SEQUENCE [LARGE SCALE GENOMIC DNA]</scope>
    <source>
        <strain evidence="5 6">ATCC 31491</strain>
    </source>
</reference>
<keyword evidence="2" id="KW-0238">DNA-binding</keyword>
<dbReference type="SMART" id="SM00345">
    <property type="entry name" value="HTH_GNTR"/>
    <property type="match status" value="1"/>
</dbReference>
<dbReference type="InterPro" id="IPR000524">
    <property type="entry name" value="Tscrpt_reg_HTH_GntR"/>
</dbReference>
<protein>
    <submittedName>
        <fullName evidence="5">GntR family transcriptional regulator</fullName>
    </submittedName>
</protein>
<feature type="domain" description="HTH gntR-type" evidence="4">
    <location>
        <begin position="22"/>
        <end position="90"/>
    </location>
</feature>
<proteinExistence type="predicted"/>
<dbReference type="InterPro" id="IPR036390">
    <property type="entry name" value="WH_DNA-bd_sf"/>
</dbReference>
<evidence type="ECO:0000256" key="2">
    <source>
        <dbReference type="ARBA" id="ARBA00023125"/>
    </source>
</evidence>
<evidence type="ECO:0000313" key="5">
    <source>
        <dbReference type="EMBL" id="MCK2221038.1"/>
    </source>
</evidence>
<dbReference type="Gene3D" id="3.40.1410.10">
    <property type="entry name" value="Chorismate lyase-like"/>
    <property type="match status" value="1"/>
</dbReference>
<dbReference type="SUPFAM" id="SSF64288">
    <property type="entry name" value="Chorismate lyase-like"/>
    <property type="match status" value="1"/>
</dbReference>
<dbReference type="PANTHER" id="PTHR44846:SF17">
    <property type="entry name" value="GNTR-FAMILY TRANSCRIPTIONAL REGULATOR"/>
    <property type="match status" value="1"/>
</dbReference>
<evidence type="ECO:0000256" key="1">
    <source>
        <dbReference type="ARBA" id="ARBA00023015"/>
    </source>
</evidence>
<dbReference type="Pfam" id="PF00392">
    <property type="entry name" value="GntR"/>
    <property type="match status" value="1"/>
</dbReference>
<dbReference type="InterPro" id="IPR028978">
    <property type="entry name" value="Chorismate_lyase_/UTRA_dom_sf"/>
</dbReference>
<name>A0ABT0GAC5_9ACTN</name>
<keyword evidence="6" id="KW-1185">Reference proteome</keyword>
<dbReference type="CDD" id="cd07377">
    <property type="entry name" value="WHTH_GntR"/>
    <property type="match status" value="1"/>
</dbReference>
<evidence type="ECO:0000259" key="4">
    <source>
        <dbReference type="PROSITE" id="PS50949"/>
    </source>
</evidence>
<dbReference type="EMBL" id="JAKRKC020000003">
    <property type="protein sequence ID" value="MCK2221038.1"/>
    <property type="molecule type" value="Genomic_DNA"/>
</dbReference>